<reference evidence="3 4" key="1">
    <citation type="submission" date="2020-08" db="EMBL/GenBank/DDBJ databases">
        <title>Genomic Encyclopedia of Type Strains, Phase IV (KMG-IV): sequencing the most valuable type-strain genomes for metagenomic binning, comparative biology and taxonomic classification.</title>
        <authorList>
            <person name="Goeker M."/>
        </authorList>
    </citation>
    <scope>NUCLEOTIDE SEQUENCE [LARGE SCALE GENOMIC DNA]</scope>
    <source>
        <strain evidence="3 4">DSM 29781</strain>
    </source>
</reference>
<dbReference type="PANTHER" id="PTHR42928">
    <property type="entry name" value="TRICARBOXYLATE-BINDING PROTEIN"/>
    <property type="match status" value="1"/>
</dbReference>
<keyword evidence="4" id="KW-1185">Reference proteome</keyword>
<feature type="signal peptide" evidence="2">
    <location>
        <begin position="1"/>
        <end position="28"/>
    </location>
</feature>
<comment type="similarity">
    <text evidence="1">Belongs to the UPF0065 (bug) family.</text>
</comment>
<dbReference type="Pfam" id="PF03401">
    <property type="entry name" value="TctC"/>
    <property type="match status" value="1"/>
</dbReference>
<name>A0A7W8M9U5_9BURK</name>
<comment type="caution">
    <text evidence="3">The sequence shown here is derived from an EMBL/GenBank/DDBJ whole genome shotgun (WGS) entry which is preliminary data.</text>
</comment>
<dbReference type="InterPro" id="IPR005064">
    <property type="entry name" value="BUG"/>
</dbReference>
<sequence length="327" mass="34740">MHNPLRRAALRTLAAGAFAGALPFAAQAEAYPSKPVRWIVPYPVGGGSDFLARQAAPRMAKLLGTTIAVENRPGAAGIIGTELASRAAPDGYTLVFGDNGAMVFNPAMYRKLPYSPTNFEPVGFMANFPLILVADPASGIQSARDLIAKARANPGKFSYASPGAGSPHHLGMELFKERAGLYIVHVPYRGTAMAIQDVIAGTLPMMIVDTAGGLAQIRAGKVKALAVLSKSRIPQLPDVPTIAEAGVRNAEVSAWLGLYVPKGTPADVVARLNREMRAALSEPQAKAALETFGLQVSPSSPDELAAFVRRETAVWHKLIRERQLQLD</sequence>
<feature type="chain" id="PRO_5030742095" evidence="2">
    <location>
        <begin position="29"/>
        <end position="327"/>
    </location>
</feature>
<dbReference type="AlphaFoldDB" id="A0A7W8M9U5"/>
<dbReference type="EMBL" id="JACHGB010000006">
    <property type="protein sequence ID" value="MBB5273401.1"/>
    <property type="molecule type" value="Genomic_DNA"/>
</dbReference>
<dbReference type="PIRSF" id="PIRSF017082">
    <property type="entry name" value="YflP"/>
    <property type="match status" value="1"/>
</dbReference>
<organism evidence="3 4">
    <name type="scientific">Quisquiliibacterium transsilvanicum</name>
    <dbReference type="NCBI Taxonomy" id="1549638"/>
    <lineage>
        <taxon>Bacteria</taxon>
        <taxon>Pseudomonadati</taxon>
        <taxon>Pseudomonadota</taxon>
        <taxon>Betaproteobacteria</taxon>
        <taxon>Burkholderiales</taxon>
        <taxon>Burkholderiaceae</taxon>
        <taxon>Quisquiliibacterium</taxon>
    </lineage>
</organism>
<dbReference type="InterPro" id="IPR042100">
    <property type="entry name" value="Bug_dom1"/>
</dbReference>
<accession>A0A7W8M9U5</accession>
<dbReference type="CDD" id="cd07012">
    <property type="entry name" value="PBP2_Bug_TTT"/>
    <property type="match status" value="1"/>
</dbReference>
<evidence type="ECO:0000256" key="1">
    <source>
        <dbReference type="ARBA" id="ARBA00006987"/>
    </source>
</evidence>
<protein>
    <submittedName>
        <fullName evidence="3">Tripartite-type tricarboxylate transporter receptor subunit TctC</fullName>
    </submittedName>
</protein>
<keyword evidence="2" id="KW-0732">Signal</keyword>
<dbReference type="Proteomes" id="UP000532440">
    <property type="component" value="Unassembled WGS sequence"/>
</dbReference>
<dbReference type="Gene3D" id="3.40.190.10">
    <property type="entry name" value="Periplasmic binding protein-like II"/>
    <property type="match status" value="1"/>
</dbReference>
<keyword evidence="3" id="KW-0675">Receptor</keyword>
<dbReference type="Gene3D" id="3.40.190.150">
    <property type="entry name" value="Bordetella uptake gene, domain 1"/>
    <property type="match status" value="1"/>
</dbReference>
<dbReference type="PANTHER" id="PTHR42928:SF5">
    <property type="entry name" value="BLR1237 PROTEIN"/>
    <property type="match status" value="1"/>
</dbReference>
<proteinExistence type="inferred from homology"/>
<dbReference type="InterPro" id="IPR006311">
    <property type="entry name" value="TAT_signal"/>
</dbReference>
<evidence type="ECO:0000313" key="3">
    <source>
        <dbReference type="EMBL" id="MBB5273401.1"/>
    </source>
</evidence>
<dbReference type="RefSeq" id="WP_183969889.1">
    <property type="nucleotide sequence ID" value="NZ_BAABEW010000024.1"/>
</dbReference>
<evidence type="ECO:0000256" key="2">
    <source>
        <dbReference type="SAM" id="SignalP"/>
    </source>
</evidence>
<evidence type="ECO:0000313" key="4">
    <source>
        <dbReference type="Proteomes" id="UP000532440"/>
    </source>
</evidence>
<dbReference type="SUPFAM" id="SSF53850">
    <property type="entry name" value="Periplasmic binding protein-like II"/>
    <property type="match status" value="1"/>
</dbReference>
<gene>
    <name evidence="3" type="ORF">HNQ70_003429</name>
</gene>
<dbReference type="PROSITE" id="PS51318">
    <property type="entry name" value="TAT"/>
    <property type="match status" value="1"/>
</dbReference>